<dbReference type="CDD" id="cd11065">
    <property type="entry name" value="CYP64-like"/>
    <property type="match status" value="1"/>
</dbReference>
<comment type="cofactor">
    <cofactor evidence="1">
        <name>heme</name>
        <dbReference type="ChEBI" id="CHEBI:30413"/>
    </cofactor>
</comment>
<keyword evidence="13" id="KW-0325">Glycoprotein</keyword>
<sequence>MPTFLLSILKDLGLFRVELEGNKRQTFPDTEPYSKIYRVLLSVLSATAILYFLWRKQAKFPYPPGPVPRWLIGNLFDIPTSKPWKTYREWSRMYKEDLVHFQVNSQHAVVINTKELSDRMLDKHAGLYSDRPYIAMVEMRVATLFILPSIYLTAISQRRLGWQPFNTAFLRYTDTWRKHRRLYQQGFRSRSSLEYLPIQASKNAEFVSNLPKDPANFLTHIGTLSAATILATVYGYDTSPTDDYLAKLVEGCNKFSETEFQSPATAIVNMFPALRHLPLWLPIFRFQRAAIKSRRMIQQLLDVPFEYVRSDMRSGAGKPSLMAKFLEQNDANNGGDEEQEYVIKAVCATSYGAISMHPDVQIKAQNELDIIAGRGRVPDYEERPNLPYVEAVLRETFRWMPPAPLGVPRAAFDGDVVDGYYIPKGKAMSRDEAVYPNPESFDPERFLNKDGRCNDDDSMFIFGTGRRICPGRHFTSATIWMAMVSVLVEFDIGKPKTVDGKEIRDLEDANYTEGLISHPSPFLCSITPRS</sequence>
<evidence type="ECO:0000256" key="14">
    <source>
        <dbReference type="RuleBase" id="RU000461"/>
    </source>
</evidence>
<keyword evidence="12" id="KW-0472">Membrane</keyword>
<reference evidence="15 16" key="1">
    <citation type="submission" date="2024-02" db="EMBL/GenBank/DDBJ databases">
        <title>A draft genome for the cacao thread blight pathogen Marasmius crinis-equi.</title>
        <authorList>
            <person name="Cohen S.P."/>
            <person name="Baruah I.K."/>
            <person name="Amoako-Attah I."/>
            <person name="Bukari Y."/>
            <person name="Meinhardt L.W."/>
            <person name="Bailey B.A."/>
        </authorList>
    </citation>
    <scope>NUCLEOTIDE SEQUENCE [LARGE SCALE GENOMIC DNA]</scope>
    <source>
        <strain evidence="15 16">GH-76</strain>
    </source>
</reference>
<evidence type="ECO:0000256" key="3">
    <source>
        <dbReference type="ARBA" id="ARBA00005179"/>
    </source>
</evidence>
<keyword evidence="10 14" id="KW-0408">Iron</keyword>
<keyword evidence="8" id="KW-1133">Transmembrane helix</keyword>
<dbReference type="PANTHER" id="PTHR46300">
    <property type="entry name" value="P450, PUTATIVE (EUROFUNG)-RELATED-RELATED"/>
    <property type="match status" value="1"/>
</dbReference>
<dbReference type="Gene3D" id="1.10.630.10">
    <property type="entry name" value="Cytochrome P450"/>
    <property type="match status" value="1"/>
</dbReference>
<keyword evidence="11 14" id="KW-0503">Monooxygenase</keyword>
<evidence type="ECO:0000256" key="9">
    <source>
        <dbReference type="ARBA" id="ARBA00023002"/>
    </source>
</evidence>
<evidence type="ECO:0000256" key="5">
    <source>
        <dbReference type="ARBA" id="ARBA00022617"/>
    </source>
</evidence>
<dbReference type="InterPro" id="IPR001128">
    <property type="entry name" value="Cyt_P450"/>
</dbReference>
<dbReference type="PROSITE" id="PS00086">
    <property type="entry name" value="CYTOCHROME_P450"/>
    <property type="match status" value="1"/>
</dbReference>
<evidence type="ECO:0000256" key="1">
    <source>
        <dbReference type="ARBA" id="ARBA00001971"/>
    </source>
</evidence>
<evidence type="ECO:0000256" key="10">
    <source>
        <dbReference type="ARBA" id="ARBA00023004"/>
    </source>
</evidence>
<proteinExistence type="inferred from homology"/>
<evidence type="ECO:0000256" key="2">
    <source>
        <dbReference type="ARBA" id="ARBA00004167"/>
    </source>
</evidence>
<dbReference type="SUPFAM" id="SSF48264">
    <property type="entry name" value="Cytochrome P450"/>
    <property type="match status" value="1"/>
</dbReference>
<keyword evidence="16" id="KW-1185">Reference proteome</keyword>
<dbReference type="InterPro" id="IPR002401">
    <property type="entry name" value="Cyt_P450_E_grp-I"/>
</dbReference>
<dbReference type="InterPro" id="IPR036396">
    <property type="entry name" value="Cyt_P450_sf"/>
</dbReference>
<dbReference type="PANTHER" id="PTHR46300:SF2">
    <property type="entry name" value="CYTOCHROME P450 MONOOXYGENASE ALNH-RELATED"/>
    <property type="match status" value="1"/>
</dbReference>
<comment type="subcellular location">
    <subcellularLocation>
        <location evidence="2">Membrane</location>
        <topology evidence="2">Single-pass membrane protein</topology>
    </subcellularLocation>
</comment>
<protein>
    <submittedName>
        <fullName evidence="15">Cytochrome p450</fullName>
    </submittedName>
</protein>
<evidence type="ECO:0000256" key="11">
    <source>
        <dbReference type="ARBA" id="ARBA00023033"/>
    </source>
</evidence>
<keyword evidence="9 14" id="KW-0560">Oxidoreductase</keyword>
<keyword evidence="6" id="KW-0812">Transmembrane</keyword>
<evidence type="ECO:0000313" key="15">
    <source>
        <dbReference type="EMBL" id="KAL0566055.1"/>
    </source>
</evidence>
<comment type="similarity">
    <text evidence="4 14">Belongs to the cytochrome P450 family.</text>
</comment>
<dbReference type="PRINTS" id="PR00385">
    <property type="entry name" value="P450"/>
</dbReference>
<organism evidence="15 16">
    <name type="scientific">Marasmius crinis-equi</name>
    <dbReference type="NCBI Taxonomy" id="585013"/>
    <lineage>
        <taxon>Eukaryota</taxon>
        <taxon>Fungi</taxon>
        <taxon>Dikarya</taxon>
        <taxon>Basidiomycota</taxon>
        <taxon>Agaricomycotina</taxon>
        <taxon>Agaricomycetes</taxon>
        <taxon>Agaricomycetidae</taxon>
        <taxon>Agaricales</taxon>
        <taxon>Marasmiineae</taxon>
        <taxon>Marasmiaceae</taxon>
        <taxon>Marasmius</taxon>
    </lineage>
</organism>
<evidence type="ECO:0000256" key="12">
    <source>
        <dbReference type="ARBA" id="ARBA00023136"/>
    </source>
</evidence>
<comment type="pathway">
    <text evidence="3">Secondary metabolite biosynthesis.</text>
</comment>
<accession>A0ABR3ET51</accession>
<evidence type="ECO:0000256" key="6">
    <source>
        <dbReference type="ARBA" id="ARBA00022692"/>
    </source>
</evidence>
<evidence type="ECO:0000256" key="8">
    <source>
        <dbReference type="ARBA" id="ARBA00022989"/>
    </source>
</evidence>
<dbReference type="InterPro" id="IPR050364">
    <property type="entry name" value="Cytochrome_P450_fung"/>
</dbReference>
<dbReference type="Pfam" id="PF00067">
    <property type="entry name" value="p450"/>
    <property type="match status" value="1"/>
</dbReference>
<dbReference type="InterPro" id="IPR017972">
    <property type="entry name" value="Cyt_P450_CS"/>
</dbReference>
<evidence type="ECO:0000256" key="7">
    <source>
        <dbReference type="ARBA" id="ARBA00022723"/>
    </source>
</evidence>
<keyword evidence="7 14" id="KW-0479">Metal-binding</keyword>
<dbReference type="Proteomes" id="UP001465976">
    <property type="component" value="Unassembled WGS sequence"/>
</dbReference>
<dbReference type="EMBL" id="JBAHYK010002026">
    <property type="protein sequence ID" value="KAL0566055.1"/>
    <property type="molecule type" value="Genomic_DNA"/>
</dbReference>
<comment type="caution">
    <text evidence="15">The sequence shown here is derived from an EMBL/GenBank/DDBJ whole genome shotgun (WGS) entry which is preliminary data.</text>
</comment>
<dbReference type="PRINTS" id="PR00463">
    <property type="entry name" value="EP450I"/>
</dbReference>
<evidence type="ECO:0000313" key="16">
    <source>
        <dbReference type="Proteomes" id="UP001465976"/>
    </source>
</evidence>
<evidence type="ECO:0000256" key="4">
    <source>
        <dbReference type="ARBA" id="ARBA00010617"/>
    </source>
</evidence>
<name>A0ABR3ET51_9AGAR</name>
<gene>
    <name evidence="15" type="primary">Cyp2ab1_4</name>
    <name evidence="15" type="ORF">V5O48_015963</name>
</gene>
<evidence type="ECO:0000256" key="13">
    <source>
        <dbReference type="ARBA" id="ARBA00023180"/>
    </source>
</evidence>
<keyword evidence="5 14" id="KW-0349">Heme</keyword>